<protein>
    <submittedName>
        <fullName evidence="2">Uncharacterized protein</fullName>
    </submittedName>
</protein>
<accession>A0A9W4IRX8</accession>
<feature type="region of interest" description="Disordered" evidence="1">
    <location>
        <begin position="296"/>
        <end position="325"/>
    </location>
</feature>
<sequence length="325" mass="37359">MFIDNRLLVANEGRTYTRTFQWNSAPARSQPQGRKRMPTARPTLADEWLLLCDKKGILSQNHFSVSQDKGKSLEPEASIVPTDQIQLKTGGAVDNLSDWEVMLLERLDRKLVWVFNEFTPGQKPYHFATLANHWPNKETWIVYDPISRVPTDARRQWGDPRFNVPYPEPTLGLRPKYPAVTRKRANNPRIDSWRAMANKQRKVSGIREAIRTLTLYEDSAEEPPDGHIDPASWALPKPPQGFQMSTAQRNAWYEGGAGWQEKLHDWQQVHRGYRVHKALHEGRVNRTKLKEVISHISKTRRPAAGKPISDFDVSSQRRASRSLVS</sequence>
<feature type="compositionally biased region" description="Polar residues" evidence="1">
    <location>
        <begin position="312"/>
        <end position="325"/>
    </location>
</feature>
<evidence type="ECO:0000313" key="2">
    <source>
        <dbReference type="EMBL" id="CAG8351029.1"/>
    </source>
</evidence>
<reference evidence="2" key="1">
    <citation type="submission" date="2021-07" db="EMBL/GenBank/DDBJ databases">
        <authorList>
            <person name="Branca A.L. A."/>
        </authorList>
    </citation>
    <scope>NUCLEOTIDE SEQUENCE</scope>
</reference>
<dbReference type="OrthoDB" id="73875at2759"/>
<dbReference type="Proteomes" id="UP001152592">
    <property type="component" value="Unassembled WGS sequence"/>
</dbReference>
<evidence type="ECO:0000256" key="1">
    <source>
        <dbReference type="SAM" id="MobiDB-lite"/>
    </source>
</evidence>
<name>A0A9W4IRX8_9EURO</name>
<evidence type="ECO:0000313" key="3">
    <source>
        <dbReference type="Proteomes" id="UP001152592"/>
    </source>
</evidence>
<comment type="caution">
    <text evidence="2">The sequence shown here is derived from an EMBL/GenBank/DDBJ whole genome shotgun (WGS) entry which is preliminary data.</text>
</comment>
<organism evidence="2 3">
    <name type="scientific">Penicillium salamii</name>
    <dbReference type="NCBI Taxonomy" id="1612424"/>
    <lineage>
        <taxon>Eukaryota</taxon>
        <taxon>Fungi</taxon>
        <taxon>Dikarya</taxon>
        <taxon>Ascomycota</taxon>
        <taxon>Pezizomycotina</taxon>
        <taxon>Eurotiomycetes</taxon>
        <taxon>Eurotiomycetidae</taxon>
        <taxon>Eurotiales</taxon>
        <taxon>Aspergillaceae</taxon>
        <taxon>Penicillium</taxon>
    </lineage>
</organism>
<dbReference type="AlphaFoldDB" id="A0A9W4IRX8"/>
<dbReference type="EMBL" id="CAJVPD010000122">
    <property type="protein sequence ID" value="CAG8351029.1"/>
    <property type="molecule type" value="Genomic_DNA"/>
</dbReference>
<proteinExistence type="predicted"/>
<gene>
    <name evidence="2" type="ORF">PSALAMII_LOCUS3075</name>
</gene>